<comment type="caution">
    <text evidence="1">The sequence shown here is derived from an EMBL/GenBank/DDBJ whole genome shotgun (WGS) entry which is preliminary data.</text>
</comment>
<dbReference type="OrthoDB" id="2445939at2759"/>
<evidence type="ECO:0000313" key="2">
    <source>
        <dbReference type="Proteomes" id="UP000789342"/>
    </source>
</evidence>
<reference evidence="1" key="1">
    <citation type="submission" date="2021-06" db="EMBL/GenBank/DDBJ databases">
        <authorList>
            <person name="Kallberg Y."/>
            <person name="Tangrot J."/>
            <person name="Rosling A."/>
        </authorList>
    </citation>
    <scope>NUCLEOTIDE SEQUENCE</scope>
    <source>
        <strain evidence="1">CL551</strain>
    </source>
</reference>
<feature type="non-terminal residue" evidence="1">
    <location>
        <position position="237"/>
    </location>
</feature>
<dbReference type="EMBL" id="CAJVPV010013886">
    <property type="protein sequence ID" value="CAG8680985.1"/>
    <property type="molecule type" value="Genomic_DNA"/>
</dbReference>
<feature type="non-terminal residue" evidence="1">
    <location>
        <position position="1"/>
    </location>
</feature>
<organism evidence="1 2">
    <name type="scientific">Acaulospora morrowiae</name>
    <dbReference type="NCBI Taxonomy" id="94023"/>
    <lineage>
        <taxon>Eukaryota</taxon>
        <taxon>Fungi</taxon>
        <taxon>Fungi incertae sedis</taxon>
        <taxon>Mucoromycota</taxon>
        <taxon>Glomeromycotina</taxon>
        <taxon>Glomeromycetes</taxon>
        <taxon>Diversisporales</taxon>
        <taxon>Acaulosporaceae</taxon>
        <taxon>Acaulospora</taxon>
    </lineage>
</organism>
<dbReference type="Proteomes" id="UP000789342">
    <property type="component" value="Unassembled WGS sequence"/>
</dbReference>
<protein>
    <submittedName>
        <fullName evidence="1">1535_t:CDS:1</fullName>
    </submittedName>
</protein>
<proteinExistence type="predicted"/>
<keyword evidence="2" id="KW-1185">Reference proteome</keyword>
<gene>
    <name evidence="1" type="ORF">AMORRO_LOCUS11242</name>
</gene>
<dbReference type="InterPro" id="IPR012337">
    <property type="entry name" value="RNaseH-like_sf"/>
</dbReference>
<dbReference type="AlphaFoldDB" id="A0A9N9EJ89"/>
<evidence type="ECO:0000313" key="1">
    <source>
        <dbReference type="EMBL" id="CAG8680985.1"/>
    </source>
</evidence>
<accession>A0A9N9EJ89</accession>
<name>A0A9N9EJ89_9GLOM</name>
<sequence length="237" mass="27908">AFLEVLEDFQELTTILSDAKYPTLNLIYPHVKSIFEELEILNVLNDLNIDLTVNKISIPVLNNNTNTIFNELPNFELQKTDDIEINDYQETPIGSKKKKRLDLNISQRTEEMLNQIKKELYQSLKQYWQFDNELSLVSCLLDPCVKNLEFLTSAQQIEIWNLIQNIYNAKLQIILIFNSLITNNQSNENTQEFDKNSNRYRQKKKLSDKVYKITPSNISFINDEITQYDNMCQVMHE</sequence>
<dbReference type="SUPFAM" id="SSF53098">
    <property type="entry name" value="Ribonuclease H-like"/>
    <property type="match status" value="1"/>
</dbReference>